<protein>
    <recommendedName>
        <fullName evidence="4">Sulphur transport domain-containing protein</fullName>
    </recommendedName>
</protein>
<reference evidence="2 3" key="1">
    <citation type="submission" date="2018-05" db="EMBL/GenBank/DDBJ databases">
        <title>Genomic Encyclopedia of Type Strains, Phase IV (KMG-IV): sequencing the most valuable type-strain genomes for metagenomic binning, comparative biology and taxonomic classification.</title>
        <authorList>
            <person name="Goeker M."/>
        </authorList>
    </citation>
    <scope>NUCLEOTIDE SEQUENCE [LARGE SCALE GENOMIC DNA]</scope>
    <source>
        <strain evidence="2 3">DSM 19579</strain>
    </source>
</reference>
<dbReference type="InterPro" id="IPR046513">
    <property type="entry name" value="DUF6691"/>
</dbReference>
<proteinExistence type="predicted"/>
<accession>A0A317PXW7</accession>
<keyword evidence="1" id="KW-0472">Membrane</keyword>
<feature type="transmembrane region" description="Helical" evidence="1">
    <location>
        <begin position="113"/>
        <end position="133"/>
    </location>
</feature>
<evidence type="ECO:0000313" key="2">
    <source>
        <dbReference type="EMBL" id="PWW07073.1"/>
    </source>
</evidence>
<dbReference type="RefSeq" id="WP_110026756.1">
    <property type="nucleotide sequence ID" value="NZ_QGTS01000009.1"/>
</dbReference>
<sequence>MRIIVSFIAGLVFGLGLLVSGMANPAKVLGFLDLAHPWDPSLALVMAGAIAVGVVGFSMAKRRKTAICGGPVSLPTRRTLDKDLFFGAAIFGLGWGLAGICPGPALVLVGAGYIKGVLFALAMLVGMWLAGIMRPAGH</sequence>
<dbReference type="Proteomes" id="UP000246744">
    <property type="component" value="Unassembled WGS sequence"/>
</dbReference>
<comment type="caution">
    <text evidence="2">The sequence shown here is derived from an EMBL/GenBank/DDBJ whole genome shotgun (WGS) entry which is preliminary data.</text>
</comment>
<evidence type="ECO:0008006" key="4">
    <source>
        <dbReference type="Google" id="ProtNLM"/>
    </source>
</evidence>
<evidence type="ECO:0000313" key="3">
    <source>
        <dbReference type="Proteomes" id="UP000246744"/>
    </source>
</evidence>
<dbReference type="OrthoDB" id="9790409at2"/>
<evidence type="ECO:0000256" key="1">
    <source>
        <dbReference type="SAM" id="Phobius"/>
    </source>
</evidence>
<organism evidence="2 3">
    <name type="scientific">Mangrovibacter plantisponsor</name>
    <dbReference type="NCBI Taxonomy" id="451513"/>
    <lineage>
        <taxon>Bacteria</taxon>
        <taxon>Pseudomonadati</taxon>
        <taxon>Pseudomonadota</taxon>
        <taxon>Gammaproteobacteria</taxon>
        <taxon>Enterobacterales</taxon>
        <taxon>Enterobacteriaceae</taxon>
        <taxon>Mangrovibacter</taxon>
    </lineage>
</organism>
<name>A0A317PXW7_9ENTR</name>
<feature type="transmembrane region" description="Helical" evidence="1">
    <location>
        <begin position="84"/>
        <end position="107"/>
    </location>
</feature>
<feature type="transmembrane region" description="Helical" evidence="1">
    <location>
        <begin position="41"/>
        <end position="60"/>
    </location>
</feature>
<keyword evidence="1" id="KW-1133">Transmembrane helix</keyword>
<keyword evidence="1" id="KW-0812">Transmembrane</keyword>
<dbReference type="AlphaFoldDB" id="A0A317PXW7"/>
<keyword evidence="3" id="KW-1185">Reference proteome</keyword>
<dbReference type="Pfam" id="PF20398">
    <property type="entry name" value="DUF6691"/>
    <property type="match status" value="1"/>
</dbReference>
<gene>
    <name evidence="2" type="ORF">DES37_109193</name>
</gene>
<dbReference type="EMBL" id="QGTS01000009">
    <property type="protein sequence ID" value="PWW07073.1"/>
    <property type="molecule type" value="Genomic_DNA"/>
</dbReference>